<organism evidence="6">
    <name type="scientific">hydrothermal vent metagenome</name>
    <dbReference type="NCBI Taxonomy" id="652676"/>
    <lineage>
        <taxon>unclassified sequences</taxon>
        <taxon>metagenomes</taxon>
        <taxon>ecological metagenomes</taxon>
    </lineage>
</organism>
<dbReference type="AlphaFoldDB" id="A0A1W1CLJ2"/>
<dbReference type="InterPro" id="IPR051199">
    <property type="entry name" value="LPS_LOS_Heptosyltrfase"/>
</dbReference>
<name>A0A1W1CLJ2_9ZZZZ</name>
<dbReference type="InterPro" id="IPR002201">
    <property type="entry name" value="Glyco_trans_9"/>
</dbReference>
<dbReference type="CDD" id="cd03789">
    <property type="entry name" value="GT9_LPS_heptosyltransferase"/>
    <property type="match status" value="1"/>
</dbReference>
<comment type="catalytic activity">
    <reaction evidence="5">
        <text>an L-alpha-D-Hep-(1-&gt;5)-[alpha-Kdo-(2-&gt;4)]-alpha-Kdo-(2-&gt;6)-lipid A + ADP-L-glycero-beta-D-manno-heptose = an L-alpha-D-Hep-(1-&gt;3)-L-alpha-D-Hep-(1-&gt;5)-[alpha-Kdo-(2-&gt;4)]-alpha-Kdo-(2-&gt;6)-lipid A + ADP + H(+)</text>
        <dbReference type="Rhea" id="RHEA:74071"/>
        <dbReference type="ChEBI" id="CHEBI:15378"/>
        <dbReference type="ChEBI" id="CHEBI:61506"/>
        <dbReference type="ChEBI" id="CHEBI:193068"/>
        <dbReference type="ChEBI" id="CHEBI:193069"/>
        <dbReference type="ChEBI" id="CHEBI:456216"/>
        <dbReference type="EC" id="2.4.99.24"/>
    </reaction>
</comment>
<evidence type="ECO:0000256" key="1">
    <source>
        <dbReference type="ARBA" id="ARBA00022676"/>
    </source>
</evidence>
<accession>A0A1W1CLJ2</accession>
<dbReference type="EMBL" id="FPHJ01000053">
    <property type="protein sequence ID" value="SFV66605.1"/>
    <property type="molecule type" value="Genomic_DNA"/>
</dbReference>
<dbReference type="NCBIfam" id="TIGR02195">
    <property type="entry name" value="heptsyl_trn_II"/>
    <property type="match status" value="1"/>
</dbReference>
<proteinExistence type="inferred from homology"/>
<sequence length="297" mass="33749">MMQSLLIAIKNKYPKAKIDVIANKLCLPLAEFMPQINQVIELNTQHGKFDFNKRKILGKSLKGKYDLAIILPITWKSALVPFFANIPERIGFLGEMRFGLINNKIKLNKQKTPLMVDRYLLMLSQKITKDLYPKFNINTQIIQKSVALCPGASYGPAKKWPVEYFYELAEKLTNKGYLCFIFGSQAEKKDADKIKNNNPKITNYVGKLTLKESIKKMSEMEIIISNDSGLMHIASALNKKVIAIFGSSTPKHTPPLNDKAIILQTDEKCRPCFAKTCRFDHYNCLKNISVSDILKVI</sequence>
<evidence type="ECO:0000256" key="2">
    <source>
        <dbReference type="ARBA" id="ARBA00022679"/>
    </source>
</evidence>
<comment type="similarity">
    <text evidence="3">Belongs to the glycosyltransferase 9 family.</text>
</comment>
<evidence type="ECO:0000256" key="3">
    <source>
        <dbReference type="ARBA" id="ARBA00043995"/>
    </source>
</evidence>
<dbReference type="GO" id="GO:0008713">
    <property type="term" value="F:ADP-heptose-lipopolysaccharide heptosyltransferase activity"/>
    <property type="evidence" value="ECO:0007669"/>
    <property type="project" value="UniProtKB-EC"/>
</dbReference>
<keyword evidence="2 6" id="KW-0808">Transferase</keyword>
<evidence type="ECO:0000256" key="4">
    <source>
        <dbReference type="ARBA" id="ARBA00044042"/>
    </source>
</evidence>
<keyword evidence="1 6" id="KW-0328">Glycosyltransferase</keyword>
<dbReference type="PANTHER" id="PTHR30160:SF7">
    <property type="entry name" value="ADP-HEPTOSE--LPS HEPTOSYLTRANSFERASE 2"/>
    <property type="match status" value="1"/>
</dbReference>
<gene>
    <name evidence="6" type="ORF">MNB_SUP05-5-428</name>
</gene>
<dbReference type="Pfam" id="PF01075">
    <property type="entry name" value="Glyco_transf_9"/>
    <property type="match status" value="1"/>
</dbReference>
<dbReference type="SUPFAM" id="SSF53756">
    <property type="entry name" value="UDP-Glycosyltransferase/glycogen phosphorylase"/>
    <property type="match status" value="1"/>
</dbReference>
<dbReference type="InterPro" id="IPR011910">
    <property type="entry name" value="RfaF"/>
</dbReference>
<reference evidence="6" key="1">
    <citation type="submission" date="2016-10" db="EMBL/GenBank/DDBJ databases">
        <authorList>
            <person name="de Groot N.N."/>
        </authorList>
    </citation>
    <scope>NUCLEOTIDE SEQUENCE</scope>
</reference>
<dbReference type="GO" id="GO:0009244">
    <property type="term" value="P:lipopolysaccharide core region biosynthetic process"/>
    <property type="evidence" value="ECO:0007669"/>
    <property type="project" value="TreeGrafter"/>
</dbReference>
<evidence type="ECO:0000313" key="6">
    <source>
        <dbReference type="EMBL" id="SFV66605.1"/>
    </source>
</evidence>
<dbReference type="FunFam" id="3.40.50.2000:FF:000023">
    <property type="entry name" value="ADP-heptose--LPS heptosyltransferase II"/>
    <property type="match status" value="1"/>
</dbReference>
<dbReference type="GO" id="GO:0005829">
    <property type="term" value="C:cytosol"/>
    <property type="evidence" value="ECO:0007669"/>
    <property type="project" value="TreeGrafter"/>
</dbReference>
<protein>
    <recommendedName>
        <fullName evidence="4">lipopolysaccharide heptosyltransferase II</fullName>
        <ecNumber evidence="4">2.4.99.24</ecNumber>
    </recommendedName>
</protein>
<evidence type="ECO:0000256" key="5">
    <source>
        <dbReference type="ARBA" id="ARBA00047503"/>
    </source>
</evidence>
<dbReference type="PANTHER" id="PTHR30160">
    <property type="entry name" value="TETRAACYLDISACCHARIDE 4'-KINASE-RELATED"/>
    <property type="match status" value="1"/>
</dbReference>
<dbReference type="EC" id="2.4.99.24" evidence="4"/>
<dbReference type="Gene3D" id="3.40.50.2000">
    <property type="entry name" value="Glycogen Phosphorylase B"/>
    <property type="match status" value="2"/>
</dbReference>